<keyword evidence="5" id="KW-1185">Reference proteome</keyword>
<dbReference type="InterPro" id="IPR001878">
    <property type="entry name" value="Znf_CCHC"/>
</dbReference>
<dbReference type="OrthoDB" id="7765028at2759"/>
<evidence type="ECO:0000313" key="5">
    <source>
        <dbReference type="Proteomes" id="UP000821853"/>
    </source>
</evidence>
<dbReference type="VEuPathDB" id="VectorBase:HLOH_047804"/>
<protein>
    <recommendedName>
        <fullName evidence="3">CCHC-type domain-containing protein</fullName>
    </recommendedName>
</protein>
<feature type="compositionally biased region" description="Gly residues" evidence="2">
    <location>
        <begin position="270"/>
        <end position="279"/>
    </location>
</feature>
<keyword evidence="1" id="KW-0862">Zinc</keyword>
<gene>
    <name evidence="4" type="ORF">HPB48_022414</name>
</gene>
<dbReference type="PROSITE" id="PS50158">
    <property type="entry name" value="ZF_CCHC"/>
    <property type="match status" value="1"/>
</dbReference>
<dbReference type="PANTHER" id="PTHR46486:SF1">
    <property type="entry name" value="CCHC-TYPE DOMAIN-CONTAINING PROTEIN"/>
    <property type="match status" value="1"/>
</dbReference>
<dbReference type="GO" id="GO:0008270">
    <property type="term" value="F:zinc ion binding"/>
    <property type="evidence" value="ECO:0007669"/>
    <property type="project" value="UniProtKB-KW"/>
</dbReference>
<dbReference type="Pfam" id="PF00098">
    <property type="entry name" value="zf-CCHC"/>
    <property type="match status" value="1"/>
</dbReference>
<dbReference type="PANTHER" id="PTHR46486">
    <property type="entry name" value="CCHC-TYPE DOMAIN-CONTAINING PROTEIN"/>
    <property type="match status" value="1"/>
</dbReference>
<organism evidence="4 5">
    <name type="scientific">Haemaphysalis longicornis</name>
    <name type="common">Bush tick</name>
    <dbReference type="NCBI Taxonomy" id="44386"/>
    <lineage>
        <taxon>Eukaryota</taxon>
        <taxon>Metazoa</taxon>
        <taxon>Ecdysozoa</taxon>
        <taxon>Arthropoda</taxon>
        <taxon>Chelicerata</taxon>
        <taxon>Arachnida</taxon>
        <taxon>Acari</taxon>
        <taxon>Parasitiformes</taxon>
        <taxon>Ixodida</taxon>
        <taxon>Ixodoidea</taxon>
        <taxon>Ixodidae</taxon>
        <taxon>Haemaphysalinae</taxon>
        <taxon>Haemaphysalis</taxon>
    </lineage>
</organism>
<feature type="region of interest" description="Disordered" evidence="2">
    <location>
        <begin position="267"/>
        <end position="303"/>
    </location>
</feature>
<sequence length="477" mass="51680">MALATAARPLVFCGVVPRGVSTTEVGKALLQRFTLMELHGVQDFLGRRTEILFKTQAAVEKMLANPRLTVGEHKLQKAVRVSSYPMDASDDHLKCALGAYRQVSEVRREMRRAVPGLATGVRYVRLDMAQPVPNFLGIGRYVVQCEYEGVLRVCRRCNGSGHMAADCKALQCSRCGLFDAHEVEACERSCLRCGGHHPIAKCSRPSFAQALTSYRPVPPQQLHKAAVHWQMDATRSNLDSKRRHWKCGGCDRRVIRVCPRLSRCRSLGCSSGGSSGGAGTQSPPSREWRSTGTPRRRGTSPRGDCAAIAQAQLADQSTNPPGLKETRGAPRACLWIPAPSLSHSPTDSPTCPPILRRAATRTQSCHPRAPPAQLSNNRDLQCVLCLGRPIGCHGTRRGEVLLGTLVGIHLASAGCGPGGLCLPSLFPPPRGTAGKRWVLHASHRLSETTKPADGRNPTTTMRVVSLPTPFGWLGNVL</sequence>
<dbReference type="SMART" id="SM00343">
    <property type="entry name" value="ZnF_C2HC"/>
    <property type="match status" value="1"/>
</dbReference>
<keyword evidence="1" id="KW-0863">Zinc-finger</keyword>
<evidence type="ECO:0000256" key="2">
    <source>
        <dbReference type="SAM" id="MobiDB-lite"/>
    </source>
</evidence>
<dbReference type="EMBL" id="JABSTR010000006">
    <property type="protein sequence ID" value="KAH9372484.1"/>
    <property type="molecule type" value="Genomic_DNA"/>
</dbReference>
<dbReference type="AlphaFoldDB" id="A0A9J6GDL3"/>
<keyword evidence="1" id="KW-0479">Metal-binding</keyword>
<evidence type="ECO:0000313" key="4">
    <source>
        <dbReference type="EMBL" id="KAH9372484.1"/>
    </source>
</evidence>
<reference evidence="4 5" key="1">
    <citation type="journal article" date="2020" name="Cell">
        <title>Large-Scale Comparative Analyses of Tick Genomes Elucidate Their Genetic Diversity and Vector Capacities.</title>
        <authorList>
            <consortium name="Tick Genome and Microbiome Consortium (TIGMIC)"/>
            <person name="Jia N."/>
            <person name="Wang J."/>
            <person name="Shi W."/>
            <person name="Du L."/>
            <person name="Sun Y."/>
            <person name="Zhan W."/>
            <person name="Jiang J.F."/>
            <person name="Wang Q."/>
            <person name="Zhang B."/>
            <person name="Ji P."/>
            <person name="Bell-Sakyi L."/>
            <person name="Cui X.M."/>
            <person name="Yuan T.T."/>
            <person name="Jiang B.G."/>
            <person name="Yang W.F."/>
            <person name="Lam T.T."/>
            <person name="Chang Q.C."/>
            <person name="Ding S.J."/>
            <person name="Wang X.J."/>
            <person name="Zhu J.G."/>
            <person name="Ruan X.D."/>
            <person name="Zhao L."/>
            <person name="Wei J.T."/>
            <person name="Ye R.Z."/>
            <person name="Que T.C."/>
            <person name="Du C.H."/>
            <person name="Zhou Y.H."/>
            <person name="Cheng J.X."/>
            <person name="Dai P.F."/>
            <person name="Guo W.B."/>
            <person name="Han X.H."/>
            <person name="Huang E.J."/>
            <person name="Li L.F."/>
            <person name="Wei W."/>
            <person name="Gao Y.C."/>
            <person name="Liu J.Z."/>
            <person name="Shao H.Z."/>
            <person name="Wang X."/>
            <person name="Wang C.C."/>
            <person name="Yang T.C."/>
            <person name="Huo Q.B."/>
            <person name="Li W."/>
            <person name="Chen H.Y."/>
            <person name="Chen S.E."/>
            <person name="Zhou L.G."/>
            <person name="Ni X.B."/>
            <person name="Tian J.H."/>
            <person name="Sheng Y."/>
            <person name="Liu T."/>
            <person name="Pan Y.S."/>
            <person name="Xia L.Y."/>
            <person name="Li J."/>
            <person name="Zhao F."/>
            <person name="Cao W.C."/>
        </authorList>
    </citation>
    <scope>NUCLEOTIDE SEQUENCE [LARGE SCALE GENOMIC DNA]</scope>
    <source>
        <strain evidence="4">HaeL-2018</strain>
    </source>
</reference>
<proteinExistence type="predicted"/>
<dbReference type="GO" id="GO:0003676">
    <property type="term" value="F:nucleic acid binding"/>
    <property type="evidence" value="ECO:0007669"/>
    <property type="project" value="InterPro"/>
</dbReference>
<comment type="caution">
    <text evidence="4">The sequence shown here is derived from an EMBL/GenBank/DDBJ whole genome shotgun (WGS) entry which is preliminary data.</text>
</comment>
<evidence type="ECO:0000256" key="1">
    <source>
        <dbReference type="PROSITE-ProRule" id="PRU00047"/>
    </source>
</evidence>
<feature type="domain" description="CCHC-type" evidence="3">
    <location>
        <begin position="154"/>
        <end position="168"/>
    </location>
</feature>
<dbReference type="Proteomes" id="UP000821853">
    <property type="component" value="Chromosome 4"/>
</dbReference>
<evidence type="ECO:0000259" key="3">
    <source>
        <dbReference type="PROSITE" id="PS50158"/>
    </source>
</evidence>
<name>A0A9J6GDL3_HAELO</name>
<accession>A0A9J6GDL3</accession>